<evidence type="ECO:0000313" key="2">
    <source>
        <dbReference type="EMBL" id="KAK3939642.1"/>
    </source>
</evidence>
<organism evidence="2 3">
    <name type="scientific">Diplogelasinospora grovesii</name>
    <dbReference type="NCBI Taxonomy" id="303347"/>
    <lineage>
        <taxon>Eukaryota</taxon>
        <taxon>Fungi</taxon>
        <taxon>Dikarya</taxon>
        <taxon>Ascomycota</taxon>
        <taxon>Pezizomycotina</taxon>
        <taxon>Sordariomycetes</taxon>
        <taxon>Sordariomycetidae</taxon>
        <taxon>Sordariales</taxon>
        <taxon>Diplogelasinosporaceae</taxon>
        <taxon>Diplogelasinospora</taxon>
    </lineage>
</organism>
<dbReference type="EMBL" id="MU853808">
    <property type="protein sequence ID" value="KAK3939642.1"/>
    <property type="molecule type" value="Genomic_DNA"/>
</dbReference>
<dbReference type="AlphaFoldDB" id="A0AAN6N9B3"/>
<sequence>MRSLIPAAVLLLAGLSTAQSVTCPTITRNIHCSTCAVAMCIPLSTLSVPCGCQASPVPSTVISHPCSLGCAGGGCVSTAYATVAESPCKTTSISAPSTLSTTTTPSISTTTGCPTITTTARPAGCTPTNAAGSDFCAEPACIVLTTVTVPCSCVSELPVKTKTITACTCRTTCMTTTQLGYIPCPTSVSSPLP</sequence>
<name>A0AAN6N9B3_9PEZI</name>
<reference evidence="3" key="1">
    <citation type="journal article" date="2023" name="Mol. Phylogenet. Evol.">
        <title>Genome-scale phylogeny and comparative genomics of the fungal order Sordariales.</title>
        <authorList>
            <person name="Hensen N."/>
            <person name="Bonometti L."/>
            <person name="Westerberg I."/>
            <person name="Brannstrom I.O."/>
            <person name="Guillou S."/>
            <person name="Cros-Aarteil S."/>
            <person name="Calhoun S."/>
            <person name="Haridas S."/>
            <person name="Kuo A."/>
            <person name="Mondo S."/>
            <person name="Pangilinan J."/>
            <person name="Riley R."/>
            <person name="LaButti K."/>
            <person name="Andreopoulos B."/>
            <person name="Lipzen A."/>
            <person name="Chen C."/>
            <person name="Yan M."/>
            <person name="Daum C."/>
            <person name="Ng V."/>
            <person name="Clum A."/>
            <person name="Steindorff A."/>
            <person name="Ohm R.A."/>
            <person name="Martin F."/>
            <person name="Silar P."/>
            <person name="Natvig D.O."/>
            <person name="Lalanne C."/>
            <person name="Gautier V."/>
            <person name="Ament-Velasquez S.L."/>
            <person name="Kruys A."/>
            <person name="Hutchinson M.I."/>
            <person name="Powell A.J."/>
            <person name="Barry K."/>
            <person name="Miller A.N."/>
            <person name="Grigoriev I.V."/>
            <person name="Debuchy R."/>
            <person name="Gladieux P."/>
            <person name="Hiltunen Thoren M."/>
            <person name="Johannesson H."/>
        </authorList>
    </citation>
    <scope>NUCLEOTIDE SEQUENCE [LARGE SCALE GENOMIC DNA]</scope>
    <source>
        <strain evidence="3">CBS 340.73</strain>
    </source>
</reference>
<gene>
    <name evidence="2" type="ORF">QBC46DRAFT_315499</name>
</gene>
<protein>
    <submittedName>
        <fullName evidence="2">Uncharacterized protein</fullName>
    </submittedName>
</protein>
<keyword evidence="1" id="KW-0732">Signal</keyword>
<accession>A0AAN6N9B3</accession>
<keyword evidence="3" id="KW-1185">Reference proteome</keyword>
<feature type="signal peptide" evidence="1">
    <location>
        <begin position="1"/>
        <end position="20"/>
    </location>
</feature>
<evidence type="ECO:0000256" key="1">
    <source>
        <dbReference type="SAM" id="SignalP"/>
    </source>
</evidence>
<comment type="caution">
    <text evidence="2">The sequence shown here is derived from an EMBL/GenBank/DDBJ whole genome shotgun (WGS) entry which is preliminary data.</text>
</comment>
<evidence type="ECO:0000313" key="3">
    <source>
        <dbReference type="Proteomes" id="UP001303473"/>
    </source>
</evidence>
<dbReference type="Proteomes" id="UP001303473">
    <property type="component" value="Unassembled WGS sequence"/>
</dbReference>
<proteinExistence type="predicted"/>
<feature type="chain" id="PRO_5042983494" evidence="1">
    <location>
        <begin position="21"/>
        <end position="193"/>
    </location>
</feature>